<evidence type="ECO:0000256" key="1">
    <source>
        <dbReference type="SAM" id="MobiDB-lite"/>
    </source>
</evidence>
<dbReference type="EMBL" id="CP023695">
    <property type="protein sequence ID" value="QEV21906.1"/>
    <property type="molecule type" value="Genomic_DNA"/>
</dbReference>
<proteinExistence type="predicted"/>
<organism evidence="2 3">
    <name type="scientific">Streptomyces alboniger</name>
    <dbReference type="NCBI Taxonomy" id="132473"/>
    <lineage>
        <taxon>Bacteria</taxon>
        <taxon>Bacillati</taxon>
        <taxon>Actinomycetota</taxon>
        <taxon>Actinomycetes</taxon>
        <taxon>Kitasatosporales</taxon>
        <taxon>Streptomycetaceae</taxon>
        <taxon>Streptomyces</taxon>
        <taxon>Streptomyces aurantiacus group</taxon>
    </lineage>
</organism>
<gene>
    <name evidence="2" type="ORF">CP975_34255</name>
</gene>
<dbReference type="Proteomes" id="UP000326553">
    <property type="component" value="Chromosome"/>
</dbReference>
<dbReference type="AlphaFoldDB" id="A0A5J6HNU9"/>
<keyword evidence="3" id="KW-1185">Reference proteome</keyword>
<protein>
    <submittedName>
        <fullName evidence="2">Uncharacterized protein</fullName>
    </submittedName>
</protein>
<sequence length="71" mass="7067">MTVAAFIAAAGLLTSCGGSDSGYKKDQADKGPAAASSHAGTEGQDKTYEVTLEVGGKGKTSVFYYAGSNGN</sequence>
<evidence type="ECO:0000313" key="2">
    <source>
        <dbReference type="EMBL" id="QEV21906.1"/>
    </source>
</evidence>
<feature type="region of interest" description="Disordered" evidence="1">
    <location>
        <begin position="16"/>
        <end position="46"/>
    </location>
</feature>
<dbReference type="KEGG" id="salw:CP975_34255"/>
<reference evidence="2 3" key="1">
    <citation type="submission" date="2017-09" db="EMBL/GenBank/DDBJ databases">
        <authorList>
            <person name="Lee N."/>
            <person name="Cho B.-K."/>
        </authorList>
    </citation>
    <scope>NUCLEOTIDE SEQUENCE [LARGE SCALE GENOMIC DNA]</scope>
    <source>
        <strain evidence="2 3">ATCC 12461</strain>
    </source>
</reference>
<accession>A0A5J6HNU9</accession>
<name>A0A5J6HNU9_STRAD</name>
<evidence type="ECO:0000313" key="3">
    <source>
        <dbReference type="Proteomes" id="UP000326553"/>
    </source>
</evidence>